<name>A0ABQ6IN38_9MICO</name>
<keyword evidence="1" id="KW-1133">Transmembrane helix</keyword>
<gene>
    <name evidence="2" type="ORF">GCM10025883_08860</name>
</gene>
<evidence type="ECO:0008006" key="4">
    <source>
        <dbReference type="Google" id="ProtNLM"/>
    </source>
</evidence>
<evidence type="ECO:0000313" key="3">
    <source>
        <dbReference type="Proteomes" id="UP001157126"/>
    </source>
</evidence>
<comment type="caution">
    <text evidence="2">The sequence shown here is derived from an EMBL/GenBank/DDBJ whole genome shotgun (WGS) entry which is preliminary data.</text>
</comment>
<keyword evidence="1" id="KW-0812">Transmembrane</keyword>
<proteinExistence type="predicted"/>
<evidence type="ECO:0000256" key="1">
    <source>
        <dbReference type="SAM" id="Phobius"/>
    </source>
</evidence>
<dbReference type="Proteomes" id="UP001157126">
    <property type="component" value="Unassembled WGS sequence"/>
</dbReference>
<protein>
    <recommendedName>
        <fullName evidence="4">Heavy metal transporter</fullName>
    </recommendedName>
</protein>
<dbReference type="EMBL" id="BSUO01000001">
    <property type="protein sequence ID" value="GMA38841.1"/>
    <property type="molecule type" value="Genomic_DNA"/>
</dbReference>
<evidence type="ECO:0000313" key="2">
    <source>
        <dbReference type="EMBL" id="GMA38841.1"/>
    </source>
</evidence>
<accession>A0ABQ6IN38</accession>
<sequence length="289" mass="31153">MPTDSSREERRRRRRFGCIVTSILMVVALILGTYGVGSYLVPRLSPRTCRVEAGGESVTYTPEQTRNAATVAAIGVREGLPRRAVTIALATAMQESKLRNLDHGDRDSLGLFQQRPSQGWGTPAQLQDTVYATEAFYERLVRVRGYLDRPLTEVAQDVQRSGFPDAYAQHEPLADLLAGALTGQSPAALTCRLDDASTSMTASQVAADIKEQVGVSPAVTGEGLVAVLSSPELAWTVAHWAVAHADRTGVGSVSVGSKRWSRGLSRTSSQWLSHDTDAGPNEVRISFSS</sequence>
<organism evidence="2 3">
    <name type="scientific">Mobilicoccus caccae</name>
    <dbReference type="NCBI Taxonomy" id="1859295"/>
    <lineage>
        <taxon>Bacteria</taxon>
        <taxon>Bacillati</taxon>
        <taxon>Actinomycetota</taxon>
        <taxon>Actinomycetes</taxon>
        <taxon>Micrococcales</taxon>
        <taxon>Dermatophilaceae</taxon>
        <taxon>Mobilicoccus</taxon>
    </lineage>
</organism>
<feature type="transmembrane region" description="Helical" evidence="1">
    <location>
        <begin position="16"/>
        <end position="41"/>
    </location>
</feature>
<keyword evidence="1" id="KW-0472">Membrane</keyword>
<reference evidence="3" key="1">
    <citation type="journal article" date="2019" name="Int. J. Syst. Evol. Microbiol.">
        <title>The Global Catalogue of Microorganisms (GCM) 10K type strain sequencing project: providing services to taxonomists for standard genome sequencing and annotation.</title>
        <authorList>
            <consortium name="The Broad Institute Genomics Platform"/>
            <consortium name="The Broad Institute Genome Sequencing Center for Infectious Disease"/>
            <person name="Wu L."/>
            <person name="Ma J."/>
        </authorList>
    </citation>
    <scope>NUCLEOTIDE SEQUENCE [LARGE SCALE GENOMIC DNA]</scope>
    <source>
        <strain evidence="3">NBRC 113072</strain>
    </source>
</reference>
<dbReference type="RefSeq" id="WP_284302874.1">
    <property type="nucleotide sequence ID" value="NZ_BSUO01000001.1"/>
</dbReference>
<keyword evidence="3" id="KW-1185">Reference proteome</keyword>